<sequence>MQLTQYFWHPQLPPLIWPCDKKGDFLENDASPTPLHKKPNNDWSPYRNRLEFELADFLYTHSQMPAAQIDSLLDIWAASLLGSGGEPLFMDHKDLYKTIDSTTLGDVKWENFSIQYSSP</sequence>
<dbReference type="Proteomes" id="UP000054538">
    <property type="component" value="Unassembled WGS sequence"/>
</dbReference>
<name>A0A0D0DCU2_9AGAM</name>
<dbReference type="HOGENOM" id="CLU_006344_7_3_1"/>
<dbReference type="InParanoid" id="A0A0D0DCU2"/>
<protein>
    <submittedName>
        <fullName evidence="1">Unplaced genomic scaffold scaffold_864, whole genome shotgun sequence</fullName>
    </submittedName>
</protein>
<reference evidence="1 2" key="1">
    <citation type="submission" date="2014-04" db="EMBL/GenBank/DDBJ databases">
        <authorList>
            <consortium name="DOE Joint Genome Institute"/>
            <person name="Kuo A."/>
            <person name="Kohler A."/>
            <person name="Jargeat P."/>
            <person name="Nagy L.G."/>
            <person name="Floudas D."/>
            <person name="Copeland A."/>
            <person name="Barry K.W."/>
            <person name="Cichocki N."/>
            <person name="Veneault-Fourrey C."/>
            <person name="LaButti K."/>
            <person name="Lindquist E.A."/>
            <person name="Lipzen A."/>
            <person name="Lundell T."/>
            <person name="Morin E."/>
            <person name="Murat C."/>
            <person name="Sun H."/>
            <person name="Tunlid A."/>
            <person name="Henrissat B."/>
            <person name="Grigoriev I.V."/>
            <person name="Hibbett D.S."/>
            <person name="Martin F."/>
            <person name="Nordberg H.P."/>
            <person name="Cantor M.N."/>
            <person name="Hua S.X."/>
        </authorList>
    </citation>
    <scope>NUCLEOTIDE SEQUENCE [LARGE SCALE GENOMIC DNA]</scope>
    <source>
        <strain evidence="1 2">Ve08.2h10</strain>
    </source>
</reference>
<accession>A0A0D0DCU2</accession>
<reference evidence="2" key="2">
    <citation type="submission" date="2015-01" db="EMBL/GenBank/DDBJ databases">
        <title>Evolutionary Origins and Diversification of the Mycorrhizal Mutualists.</title>
        <authorList>
            <consortium name="DOE Joint Genome Institute"/>
            <consortium name="Mycorrhizal Genomics Consortium"/>
            <person name="Kohler A."/>
            <person name="Kuo A."/>
            <person name="Nagy L.G."/>
            <person name="Floudas D."/>
            <person name="Copeland A."/>
            <person name="Barry K.W."/>
            <person name="Cichocki N."/>
            <person name="Veneault-Fourrey C."/>
            <person name="LaButti K."/>
            <person name="Lindquist E.A."/>
            <person name="Lipzen A."/>
            <person name="Lundell T."/>
            <person name="Morin E."/>
            <person name="Murat C."/>
            <person name="Riley R."/>
            <person name="Ohm R."/>
            <person name="Sun H."/>
            <person name="Tunlid A."/>
            <person name="Henrissat B."/>
            <person name="Grigoriev I.V."/>
            <person name="Hibbett D.S."/>
            <person name="Martin F."/>
        </authorList>
    </citation>
    <scope>NUCLEOTIDE SEQUENCE [LARGE SCALE GENOMIC DNA]</scope>
    <source>
        <strain evidence="2">Ve08.2h10</strain>
    </source>
</reference>
<dbReference type="OrthoDB" id="3199698at2759"/>
<dbReference type="EMBL" id="KN825686">
    <property type="protein sequence ID" value="KIK82056.1"/>
    <property type="molecule type" value="Genomic_DNA"/>
</dbReference>
<keyword evidence="2" id="KW-1185">Reference proteome</keyword>
<dbReference type="AlphaFoldDB" id="A0A0D0DCU2"/>
<gene>
    <name evidence="1" type="ORF">PAXRUDRAFT_154653</name>
</gene>
<proteinExistence type="predicted"/>
<organism evidence="1 2">
    <name type="scientific">Paxillus rubicundulus Ve08.2h10</name>
    <dbReference type="NCBI Taxonomy" id="930991"/>
    <lineage>
        <taxon>Eukaryota</taxon>
        <taxon>Fungi</taxon>
        <taxon>Dikarya</taxon>
        <taxon>Basidiomycota</taxon>
        <taxon>Agaricomycotina</taxon>
        <taxon>Agaricomycetes</taxon>
        <taxon>Agaricomycetidae</taxon>
        <taxon>Boletales</taxon>
        <taxon>Paxilineae</taxon>
        <taxon>Paxillaceae</taxon>
        <taxon>Paxillus</taxon>
    </lineage>
</organism>
<evidence type="ECO:0000313" key="2">
    <source>
        <dbReference type="Proteomes" id="UP000054538"/>
    </source>
</evidence>
<evidence type="ECO:0000313" key="1">
    <source>
        <dbReference type="EMBL" id="KIK82056.1"/>
    </source>
</evidence>